<protein>
    <submittedName>
        <fullName evidence="11">Acyltransferase 3</fullName>
    </submittedName>
</protein>
<keyword evidence="5 8" id="KW-1133">Transmembrane helix</keyword>
<dbReference type="AlphaFoldDB" id="K2NUE3"/>
<feature type="domain" description="Acyltransferase 3" evidence="9">
    <location>
        <begin position="13"/>
        <end position="337"/>
    </location>
</feature>
<evidence type="ECO:0000256" key="2">
    <source>
        <dbReference type="ARBA" id="ARBA00022475"/>
    </source>
</evidence>
<feature type="transmembrane region" description="Helical" evidence="8">
    <location>
        <begin position="319"/>
        <end position="338"/>
    </location>
</feature>
<evidence type="ECO:0000313" key="12">
    <source>
        <dbReference type="Proteomes" id="UP000007374"/>
    </source>
</evidence>
<dbReference type="GO" id="GO:0016747">
    <property type="term" value="F:acyltransferase activity, transferring groups other than amino-acyl groups"/>
    <property type="evidence" value="ECO:0007669"/>
    <property type="project" value="InterPro"/>
</dbReference>
<feature type="transmembrane region" description="Helical" evidence="8">
    <location>
        <begin position="38"/>
        <end position="59"/>
    </location>
</feature>
<dbReference type="InterPro" id="IPR036514">
    <property type="entry name" value="SGNH_hydro_sf"/>
</dbReference>
<dbReference type="PANTHER" id="PTHR23028:SF53">
    <property type="entry name" value="ACYL_TRANSF_3 DOMAIN-CONTAINING PROTEIN"/>
    <property type="match status" value="1"/>
</dbReference>
<dbReference type="SUPFAM" id="SSF52266">
    <property type="entry name" value="SGNH hydrolase"/>
    <property type="match status" value="1"/>
</dbReference>
<dbReference type="InterPro" id="IPR043968">
    <property type="entry name" value="SGNH"/>
</dbReference>
<dbReference type="Gene3D" id="3.40.50.1110">
    <property type="entry name" value="SGNH hydrolase"/>
    <property type="match status" value="1"/>
</dbReference>
<dbReference type="STRING" id="721133.SAMN05216176_11012"/>
<feature type="domain" description="SGNH" evidence="10">
    <location>
        <begin position="417"/>
        <end position="633"/>
    </location>
</feature>
<comment type="caution">
    <text evidence="11">The sequence shown here is derived from an EMBL/GenBank/DDBJ whole genome shotgun (WGS) entry which is preliminary data.</text>
</comment>
<feature type="transmembrane region" description="Helical" evidence="8">
    <location>
        <begin position="230"/>
        <end position="249"/>
    </location>
</feature>
<accession>K2NUE3</accession>
<evidence type="ECO:0000256" key="3">
    <source>
        <dbReference type="ARBA" id="ARBA00022679"/>
    </source>
</evidence>
<keyword evidence="7 11" id="KW-0012">Acyltransferase</keyword>
<evidence type="ECO:0000256" key="1">
    <source>
        <dbReference type="ARBA" id="ARBA00004651"/>
    </source>
</evidence>
<keyword evidence="2" id="KW-1003">Cell membrane</keyword>
<evidence type="ECO:0000256" key="4">
    <source>
        <dbReference type="ARBA" id="ARBA00022692"/>
    </source>
</evidence>
<keyword evidence="4 8" id="KW-0812">Transmembrane</keyword>
<name>K2NUE3_9HYPH</name>
<dbReference type="RefSeq" id="WP_009451132.1">
    <property type="nucleotide sequence ID" value="NZ_AMSI01000010.1"/>
</dbReference>
<dbReference type="PANTHER" id="PTHR23028">
    <property type="entry name" value="ACETYLTRANSFERASE"/>
    <property type="match status" value="1"/>
</dbReference>
<evidence type="ECO:0000259" key="10">
    <source>
        <dbReference type="Pfam" id="PF19040"/>
    </source>
</evidence>
<keyword evidence="3 11" id="KW-0808">Transferase</keyword>
<dbReference type="GO" id="GO:0016788">
    <property type="term" value="F:hydrolase activity, acting on ester bonds"/>
    <property type="evidence" value="ECO:0007669"/>
    <property type="project" value="UniProtKB-ARBA"/>
</dbReference>
<proteinExistence type="predicted"/>
<evidence type="ECO:0000259" key="9">
    <source>
        <dbReference type="Pfam" id="PF01757"/>
    </source>
</evidence>
<comment type="subcellular location">
    <subcellularLocation>
        <location evidence="1">Cell membrane</location>
        <topology evidence="1">Multi-pass membrane protein</topology>
    </subcellularLocation>
</comment>
<evidence type="ECO:0000256" key="6">
    <source>
        <dbReference type="ARBA" id="ARBA00023136"/>
    </source>
</evidence>
<feature type="transmembrane region" description="Helical" evidence="8">
    <location>
        <begin position="280"/>
        <end position="299"/>
    </location>
</feature>
<dbReference type="InterPro" id="IPR050879">
    <property type="entry name" value="Acyltransferase_3"/>
</dbReference>
<reference evidence="11 12" key="1">
    <citation type="journal article" date="2012" name="J. Bacteriol.">
        <title>Genome Sequence of Nitratireductor indicus Type Strain C115.</title>
        <authorList>
            <person name="Lai Q."/>
            <person name="Li G."/>
            <person name="Yu Z."/>
            <person name="Shao Z."/>
        </authorList>
    </citation>
    <scope>NUCLEOTIDE SEQUENCE [LARGE SCALE GENOMIC DNA]</scope>
    <source>
        <strain evidence="11 12">C115</strain>
    </source>
</reference>
<feature type="transmembrane region" description="Helical" evidence="8">
    <location>
        <begin position="170"/>
        <end position="191"/>
    </location>
</feature>
<feature type="transmembrane region" description="Helical" evidence="8">
    <location>
        <begin position="197"/>
        <end position="218"/>
    </location>
</feature>
<evidence type="ECO:0000256" key="8">
    <source>
        <dbReference type="SAM" id="Phobius"/>
    </source>
</evidence>
<dbReference type="eggNOG" id="COG1835">
    <property type="taxonomic scope" value="Bacteria"/>
</dbReference>
<evidence type="ECO:0000313" key="11">
    <source>
        <dbReference type="EMBL" id="EKF41479.1"/>
    </source>
</evidence>
<keyword evidence="12" id="KW-1185">Reference proteome</keyword>
<keyword evidence="6 8" id="KW-0472">Membrane</keyword>
<dbReference type="Proteomes" id="UP000007374">
    <property type="component" value="Unassembled WGS sequence"/>
</dbReference>
<dbReference type="Pfam" id="PF19040">
    <property type="entry name" value="SGNH"/>
    <property type="match status" value="1"/>
</dbReference>
<dbReference type="InterPro" id="IPR002656">
    <property type="entry name" value="Acyl_transf_3_dom"/>
</dbReference>
<evidence type="ECO:0000256" key="5">
    <source>
        <dbReference type="ARBA" id="ARBA00022989"/>
    </source>
</evidence>
<feature type="transmembrane region" description="Helical" evidence="8">
    <location>
        <begin position="106"/>
        <end position="127"/>
    </location>
</feature>
<dbReference type="PATRIC" id="fig|1231190.3.peg.3059"/>
<evidence type="ECO:0000256" key="7">
    <source>
        <dbReference type="ARBA" id="ARBA00023315"/>
    </source>
</evidence>
<feature type="transmembrane region" description="Helical" evidence="8">
    <location>
        <begin position="359"/>
        <end position="384"/>
    </location>
</feature>
<feature type="transmembrane region" description="Helical" evidence="8">
    <location>
        <begin position="80"/>
        <end position="100"/>
    </location>
</feature>
<feature type="transmembrane region" description="Helical" evidence="8">
    <location>
        <begin position="16"/>
        <end position="32"/>
    </location>
</feature>
<dbReference type="OrthoDB" id="9796461at2"/>
<organism evidence="11 12">
    <name type="scientific">Nitratireductor indicus C115</name>
    <dbReference type="NCBI Taxonomy" id="1231190"/>
    <lineage>
        <taxon>Bacteria</taxon>
        <taxon>Pseudomonadati</taxon>
        <taxon>Pseudomonadota</taxon>
        <taxon>Alphaproteobacteria</taxon>
        <taxon>Hyphomicrobiales</taxon>
        <taxon>Phyllobacteriaceae</taxon>
        <taxon>Nitratireductor</taxon>
    </lineage>
</organism>
<dbReference type="EMBL" id="AMSI01000010">
    <property type="protein sequence ID" value="EKF41479.1"/>
    <property type="molecule type" value="Genomic_DNA"/>
</dbReference>
<feature type="transmembrane region" description="Helical" evidence="8">
    <location>
        <begin position="255"/>
        <end position="273"/>
    </location>
</feature>
<sequence>MGVPVKTKQDYRNDIDGLRAIAVLLVVVFHINEKLIPGGFIGVDMFFVISGYVITWAIIKGYGSGEFSFADFYRKRIKRILPAMFFVTAVTLAAGVALMLPEDVEALSWSAVATVLSGANIYFTYFLDTSYFASDSRAIPLLHMWSLGVEEQFYIFWPAFLLTILRWPRFVIPALLALIALSILVGELQLHQGFYSWAYYMLPARAFELAAGGLLIYAQKGKQPQLHKGIAFSAAVLGLLLIGLSAALLTGESPFPGLLAIPVTLGTVLLLASGSTAQPISLILSLPPVRWVGLISYSLYLWHWPVLAYAHYMFGEISVTQQLACAALMLCLSVLSYYSVEKPARFSEKPFRSLAIRYFAVPTAAMVIVASALIITKGFGPWLLTKYPEQLAQFSTDIRPAGDMDYVCQTSTLSKKDTENPKCIINGTSEPKILLWGDSNASHYVGALAALSREAGISFRNFAHSACPSVLDRPERFTREKIAKACKSSSATALKEFDKYDTIIMSSSWDTYLRQNEAEFTQALAKTIETLKTKNKTIIVLGQVPRLYGYDPTCERKNIKLKVLHCRDAFKGAPQRIETTNQIVKKVASEKGVGYLDFEPILCSRDFCGSKIAEKSIYYDTGHLSGAGSEQLGIAASKNSGFMSDFIKIMNITMQSGS</sequence>
<gene>
    <name evidence="11" type="ORF">NA8A_14751</name>
</gene>
<dbReference type="Pfam" id="PF01757">
    <property type="entry name" value="Acyl_transf_3"/>
    <property type="match status" value="1"/>
</dbReference>
<dbReference type="GO" id="GO:0009103">
    <property type="term" value="P:lipopolysaccharide biosynthetic process"/>
    <property type="evidence" value="ECO:0007669"/>
    <property type="project" value="TreeGrafter"/>
</dbReference>
<dbReference type="GO" id="GO:0005886">
    <property type="term" value="C:plasma membrane"/>
    <property type="evidence" value="ECO:0007669"/>
    <property type="project" value="UniProtKB-SubCell"/>
</dbReference>